<proteinExistence type="predicted"/>
<dbReference type="EMBL" id="BMAO01015753">
    <property type="protein sequence ID" value="GFR03974.1"/>
    <property type="molecule type" value="Genomic_DNA"/>
</dbReference>
<dbReference type="AlphaFoldDB" id="A0A8X6GIU9"/>
<sequence length="92" mass="10601">MEWRVCVTRMLLVSCRGEHQKSFQRQQEISTSNLPTLVRGGMFPCFPNPPLSFPLGVFPFERCPWKRRGPQNVPVGWDSLDRPLIRGEASFP</sequence>
<evidence type="ECO:0000313" key="2">
    <source>
        <dbReference type="Proteomes" id="UP000887116"/>
    </source>
</evidence>
<reference evidence="1" key="1">
    <citation type="submission" date="2020-07" db="EMBL/GenBank/DDBJ databases">
        <title>Multicomponent nature underlies the extraordinary mechanical properties of spider dragline silk.</title>
        <authorList>
            <person name="Kono N."/>
            <person name="Nakamura H."/>
            <person name="Mori M."/>
            <person name="Yoshida Y."/>
            <person name="Ohtoshi R."/>
            <person name="Malay A.D."/>
            <person name="Moran D.A.P."/>
            <person name="Tomita M."/>
            <person name="Numata K."/>
            <person name="Arakawa K."/>
        </authorList>
    </citation>
    <scope>NUCLEOTIDE SEQUENCE</scope>
</reference>
<dbReference type="Proteomes" id="UP000887116">
    <property type="component" value="Unassembled WGS sequence"/>
</dbReference>
<protein>
    <submittedName>
        <fullName evidence="1">Uncharacterized protein</fullName>
    </submittedName>
</protein>
<accession>A0A8X6GIU9</accession>
<evidence type="ECO:0000313" key="1">
    <source>
        <dbReference type="EMBL" id="GFR03974.1"/>
    </source>
</evidence>
<keyword evidence="2" id="KW-1185">Reference proteome</keyword>
<comment type="caution">
    <text evidence="1">The sequence shown here is derived from an EMBL/GenBank/DDBJ whole genome shotgun (WGS) entry which is preliminary data.</text>
</comment>
<organism evidence="1 2">
    <name type="scientific">Trichonephila clavata</name>
    <name type="common">Joro spider</name>
    <name type="synonym">Nephila clavata</name>
    <dbReference type="NCBI Taxonomy" id="2740835"/>
    <lineage>
        <taxon>Eukaryota</taxon>
        <taxon>Metazoa</taxon>
        <taxon>Ecdysozoa</taxon>
        <taxon>Arthropoda</taxon>
        <taxon>Chelicerata</taxon>
        <taxon>Arachnida</taxon>
        <taxon>Araneae</taxon>
        <taxon>Araneomorphae</taxon>
        <taxon>Entelegynae</taxon>
        <taxon>Araneoidea</taxon>
        <taxon>Nephilidae</taxon>
        <taxon>Trichonephila</taxon>
    </lineage>
</organism>
<name>A0A8X6GIU9_TRICU</name>
<gene>
    <name evidence="1" type="ORF">TNCT_495211</name>
</gene>